<dbReference type="AlphaFoldDB" id="A0A2N9I7K4"/>
<dbReference type="InterPro" id="IPR054722">
    <property type="entry name" value="PolX-like_BBD"/>
</dbReference>
<dbReference type="Pfam" id="PF25597">
    <property type="entry name" value="SH3_retrovirus"/>
    <property type="match status" value="1"/>
</dbReference>
<keyword evidence="2" id="KW-0479">Metal-binding</keyword>
<dbReference type="InterPro" id="IPR036397">
    <property type="entry name" value="RNaseH_sf"/>
</dbReference>
<keyword evidence="1" id="KW-0064">Aspartyl protease</keyword>
<dbReference type="InterPro" id="IPR001878">
    <property type="entry name" value="Znf_CCHC"/>
</dbReference>
<dbReference type="Gene3D" id="3.30.420.10">
    <property type="entry name" value="Ribonuclease H-like superfamily/Ribonuclease H"/>
    <property type="match status" value="1"/>
</dbReference>
<evidence type="ECO:0000259" key="4">
    <source>
        <dbReference type="PROSITE" id="PS50158"/>
    </source>
</evidence>
<evidence type="ECO:0000256" key="2">
    <source>
        <dbReference type="PROSITE-ProRule" id="PRU00047"/>
    </source>
</evidence>
<feature type="region of interest" description="Disordered" evidence="3">
    <location>
        <begin position="699"/>
        <end position="732"/>
    </location>
</feature>
<sequence length="1244" mass="139880">MSCGGLPIWVLGGNGGVLGMSCSGFVDGFVLRVCGFGGGGGCGNGGSFGFGFGLWGWKNGFGVGVCGVLVVAVGGLVKFDGTGNFGLWQRRVKDLLVQQGLVKALYGKTKKPEKMIDDEWEELDMKAMTEGADLRQHINTFKQIISDMLRIDIKFEDEDKAMMLLTSLPASYEHLVTTLLYGKETLELEEVSGALLDHYQRKHKDSAESSGEGLVVKGYQDRGRKKDKDDKSARGRSKSKSKAVKCFKCQKKGHMKRDCPEWNKGKEESSTSVNVVADSESDGDMLSVSSSTDGLNNSWLLDSACSFHVTPHRNWFDTYRSINCGSVRMGNDAACTIIGMGTIKIKMSDGVVRTLEEVRHIPDMRKNLISLGTLDSKGYSYKSENGIMKVSKGAMVVMTGQKISSNVYKLLGNTILGGVAAVAESEDDDTLLWHMWLGHISERGMRELHKRNLLTGIKSCKLDFCKYCIMGKQCRVRFKTATHKTKGILDYVHSDIWGPVRTPSKGGAQYFMSFIDDYSRKAWVYFLKNKSEAFAKFKIWKAEVENQTGRKIKCLRTDNGTEYRDGDFLKFCEEHVDMACYIINRSPRVALDGKVAEEVWTGQEVDYSFMRIFGCPAYVHISGEDRSKLDPKSKKCIFLGFKKGVKGYKLWDPVAHKVVISRDVVFDEKSMTKAFKEEKSQAAESSNNIGRSTVQVELDELESQSNEEPHSNDQAQDSTRSDRPKRNKRPPVRYGFEDLVSYALLTSSEDPSTFQEAIESSEKDKWMEAMVEENESLSKNKTWELTELPKGKKPIGCKWVFKKKEAVSEKEGERFKARLVAKGYSQRHGIDYDEVFSPVVRHTSIRAVLALVADQDLELEQLDVKTAFLHGNLEEEIFMEQPEGFKQPGTENLVCRLKKSLYGLKQSPRQWYKRFDSYMIQIGYTRCEYDCCVYVRILEDGSYIFLLLYVDDMLIAAKSMCEVNRDREARKLWLSQKNYIRKVLEKFSMLDAKPVSTPLANHFRLSGSQCPKNEEEIENMSKVPYASAVGCLMYAMVCTRPDLAHAVSTVSRYMANPGREHWNAVKWIFRYLKGTTEHGILFSRQPGTNSVVGYVDADYAGEVDDRRSTTGYVFTLSGGPICWKSTLQSIVAMSTTEAEYMAVAEAAKEALWLKGLVKELGLNQGGVQMHCDSQSAIYLAKNQVYHARTKHIDVRFHKIRELIVTGDIVLEKVHTSENAADMLTKPVTTAKFKHCLDLVNVSSL</sequence>
<evidence type="ECO:0000259" key="5">
    <source>
        <dbReference type="PROSITE" id="PS50994"/>
    </source>
</evidence>
<dbReference type="Pfam" id="PF07727">
    <property type="entry name" value="RVT_2"/>
    <property type="match status" value="1"/>
</dbReference>
<evidence type="ECO:0000313" key="6">
    <source>
        <dbReference type="EMBL" id="SPD21977.1"/>
    </source>
</evidence>
<dbReference type="Pfam" id="PF14223">
    <property type="entry name" value="Retrotran_gag_2"/>
    <property type="match status" value="1"/>
</dbReference>
<dbReference type="InterPro" id="IPR013103">
    <property type="entry name" value="RVT_2"/>
</dbReference>
<evidence type="ECO:0008006" key="7">
    <source>
        <dbReference type="Google" id="ProtNLM"/>
    </source>
</evidence>
<dbReference type="PANTHER" id="PTHR11439:SF491">
    <property type="entry name" value="INTEGRASE CATALYTIC DOMAIN-CONTAINING PROTEIN"/>
    <property type="match status" value="1"/>
</dbReference>
<gene>
    <name evidence="6" type="ORF">FSB_LOCUS49859</name>
</gene>
<accession>A0A2N9I7K4</accession>
<dbReference type="EMBL" id="OIVN01005334">
    <property type="protein sequence ID" value="SPD21977.1"/>
    <property type="molecule type" value="Genomic_DNA"/>
</dbReference>
<dbReference type="Pfam" id="PF00098">
    <property type="entry name" value="zf-CCHC"/>
    <property type="match status" value="1"/>
</dbReference>
<dbReference type="Pfam" id="PF22936">
    <property type="entry name" value="Pol_BBD"/>
    <property type="match status" value="1"/>
</dbReference>
<evidence type="ECO:0000256" key="3">
    <source>
        <dbReference type="SAM" id="MobiDB-lite"/>
    </source>
</evidence>
<keyword evidence="2" id="KW-0863">Zinc-finger</keyword>
<feature type="domain" description="CCHC-type" evidence="4">
    <location>
        <begin position="245"/>
        <end position="261"/>
    </location>
</feature>
<dbReference type="SUPFAM" id="SSF57756">
    <property type="entry name" value="Retrovirus zinc finger-like domains"/>
    <property type="match status" value="1"/>
</dbReference>
<name>A0A2N9I7K4_FAGSY</name>
<dbReference type="GO" id="GO:0008270">
    <property type="term" value="F:zinc ion binding"/>
    <property type="evidence" value="ECO:0007669"/>
    <property type="project" value="UniProtKB-KW"/>
</dbReference>
<dbReference type="GO" id="GO:0003676">
    <property type="term" value="F:nucleic acid binding"/>
    <property type="evidence" value="ECO:0007669"/>
    <property type="project" value="InterPro"/>
</dbReference>
<reference evidence="6" key="1">
    <citation type="submission" date="2018-02" db="EMBL/GenBank/DDBJ databases">
        <authorList>
            <person name="Cohen D.B."/>
            <person name="Kent A.D."/>
        </authorList>
    </citation>
    <scope>NUCLEOTIDE SEQUENCE</scope>
</reference>
<dbReference type="PANTHER" id="PTHR11439">
    <property type="entry name" value="GAG-POL-RELATED RETROTRANSPOSON"/>
    <property type="match status" value="1"/>
</dbReference>
<dbReference type="Gene3D" id="4.10.60.10">
    <property type="entry name" value="Zinc finger, CCHC-type"/>
    <property type="match status" value="1"/>
</dbReference>
<feature type="compositionally biased region" description="Basic and acidic residues" evidence="3">
    <location>
        <begin position="219"/>
        <end position="233"/>
    </location>
</feature>
<feature type="region of interest" description="Disordered" evidence="3">
    <location>
        <begin position="258"/>
        <end position="283"/>
    </location>
</feature>
<keyword evidence="1" id="KW-0645">Protease</keyword>
<dbReference type="SUPFAM" id="SSF56672">
    <property type="entry name" value="DNA/RNA polymerases"/>
    <property type="match status" value="1"/>
</dbReference>
<dbReference type="PROSITE" id="PS50994">
    <property type="entry name" value="INTEGRASE"/>
    <property type="match status" value="1"/>
</dbReference>
<dbReference type="InterPro" id="IPR057670">
    <property type="entry name" value="SH3_retrovirus"/>
</dbReference>
<dbReference type="GO" id="GO:0015074">
    <property type="term" value="P:DNA integration"/>
    <property type="evidence" value="ECO:0007669"/>
    <property type="project" value="InterPro"/>
</dbReference>
<protein>
    <recommendedName>
        <fullName evidence="7">CCHC-type domain-containing protein</fullName>
    </recommendedName>
</protein>
<dbReference type="InterPro" id="IPR001584">
    <property type="entry name" value="Integrase_cat-core"/>
</dbReference>
<feature type="region of interest" description="Disordered" evidence="3">
    <location>
        <begin position="202"/>
        <end position="243"/>
    </location>
</feature>
<evidence type="ECO:0000256" key="1">
    <source>
        <dbReference type="ARBA" id="ARBA00022750"/>
    </source>
</evidence>
<dbReference type="InterPro" id="IPR036875">
    <property type="entry name" value="Znf_CCHC_sf"/>
</dbReference>
<feature type="compositionally biased region" description="Basic residues" evidence="3">
    <location>
        <begin position="234"/>
        <end position="243"/>
    </location>
</feature>
<feature type="compositionally biased region" description="Basic and acidic residues" evidence="3">
    <location>
        <begin position="258"/>
        <end position="269"/>
    </location>
</feature>
<dbReference type="PROSITE" id="PS50158">
    <property type="entry name" value="ZF_CCHC"/>
    <property type="match status" value="1"/>
</dbReference>
<dbReference type="InterPro" id="IPR043502">
    <property type="entry name" value="DNA/RNA_pol_sf"/>
</dbReference>
<keyword evidence="1" id="KW-0378">Hydrolase</keyword>
<dbReference type="CDD" id="cd09272">
    <property type="entry name" value="RNase_HI_RT_Ty1"/>
    <property type="match status" value="1"/>
</dbReference>
<proteinExistence type="predicted"/>
<keyword evidence="2" id="KW-0862">Zinc</keyword>
<dbReference type="InterPro" id="IPR012337">
    <property type="entry name" value="RNaseH-like_sf"/>
</dbReference>
<organism evidence="6">
    <name type="scientific">Fagus sylvatica</name>
    <name type="common">Beechnut</name>
    <dbReference type="NCBI Taxonomy" id="28930"/>
    <lineage>
        <taxon>Eukaryota</taxon>
        <taxon>Viridiplantae</taxon>
        <taxon>Streptophyta</taxon>
        <taxon>Embryophyta</taxon>
        <taxon>Tracheophyta</taxon>
        <taxon>Spermatophyta</taxon>
        <taxon>Magnoliopsida</taxon>
        <taxon>eudicotyledons</taxon>
        <taxon>Gunneridae</taxon>
        <taxon>Pentapetalae</taxon>
        <taxon>rosids</taxon>
        <taxon>fabids</taxon>
        <taxon>Fagales</taxon>
        <taxon>Fagaceae</taxon>
        <taxon>Fagus</taxon>
    </lineage>
</organism>
<dbReference type="InterPro" id="IPR025724">
    <property type="entry name" value="GAG-pre-integrase_dom"/>
</dbReference>
<dbReference type="Pfam" id="PF00665">
    <property type="entry name" value="rve"/>
    <property type="match status" value="1"/>
</dbReference>
<dbReference type="Pfam" id="PF13976">
    <property type="entry name" value="gag_pre-integrs"/>
    <property type="match status" value="1"/>
</dbReference>
<feature type="domain" description="Integrase catalytic" evidence="5">
    <location>
        <begin position="479"/>
        <end position="575"/>
    </location>
</feature>
<dbReference type="GO" id="GO:0004190">
    <property type="term" value="F:aspartic-type endopeptidase activity"/>
    <property type="evidence" value="ECO:0007669"/>
    <property type="project" value="UniProtKB-KW"/>
</dbReference>
<dbReference type="SMART" id="SM00343">
    <property type="entry name" value="ZnF_C2HC"/>
    <property type="match status" value="1"/>
</dbReference>
<dbReference type="SUPFAM" id="SSF53098">
    <property type="entry name" value="Ribonuclease H-like"/>
    <property type="match status" value="1"/>
</dbReference>